<dbReference type="KEGG" id="aprc:113845918"/>
<dbReference type="InterPro" id="IPR017451">
    <property type="entry name" value="F-box-assoc_interact_dom"/>
</dbReference>
<dbReference type="PROSITE" id="PS50181">
    <property type="entry name" value="FBOX"/>
    <property type="match status" value="1"/>
</dbReference>
<sequence>MEKEALGLPQNEIHMLDFPLHILSDIMLKLPPYSIIRCACVCTTFRNIVTDPSFKHLYFSRAPTTCVLLSDHHRLSTLHSSPPQTSPSSASSCLARIHSSASSLSGIDPILPHPKNPTPDTSRFISFQGHMKLVNSSHGLLCMRSQYPLYIVCNPLFGEILSLPPPPTTSNQFVRFSAFGFDPLTNRYKLIQIVPRHDQVVAELYQLGDDTWRTIENVPSPRPDSAFDPSLNGALHWVTDATRVSELICSFDLHTEKFKSVPPPSHFNAEYANHVFGTCVGVFKGRLCLCYVSEGARFETWLMEEYGVEASWTRGFAIDIQSYCGLRLHDKHRPIGFSSCGDMWLKADSDSDPHSECLVSYTADKGVFRHIDIGGIASNNVEAVPHVFSLVSLRNLVDVNNPHLTFQIIRPKKRPCYAPLDLTIGINHYYV</sequence>
<dbReference type="GeneID" id="113845918"/>
<dbReference type="SUPFAM" id="SSF81383">
    <property type="entry name" value="F-box domain"/>
    <property type="match status" value="1"/>
</dbReference>
<dbReference type="NCBIfam" id="TIGR01640">
    <property type="entry name" value="F_box_assoc_1"/>
    <property type="match status" value="1"/>
</dbReference>
<dbReference type="InterPro" id="IPR001810">
    <property type="entry name" value="F-box_dom"/>
</dbReference>
<dbReference type="Pfam" id="PF00646">
    <property type="entry name" value="F-box"/>
    <property type="match status" value="1"/>
</dbReference>
<evidence type="ECO:0000313" key="3">
    <source>
        <dbReference type="RefSeq" id="XP_027329416.1"/>
    </source>
</evidence>
<dbReference type="RefSeq" id="XP_027329416.1">
    <property type="nucleotide sequence ID" value="XM_027473615.1"/>
</dbReference>
<evidence type="ECO:0000259" key="1">
    <source>
        <dbReference type="PROSITE" id="PS50181"/>
    </source>
</evidence>
<dbReference type="SMART" id="SM00256">
    <property type="entry name" value="FBOX"/>
    <property type="match status" value="1"/>
</dbReference>
<dbReference type="PANTHER" id="PTHR31672">
    <property type="entry name" value="BNACNNG10540D PROTEIN"/>
    <property type="match status" value="1"/>
</dbReference>
<evidence type="ECO:0000313" key="2">
    <source>
        <dbReference type="Proteomes" id="UP000694853"/>
    </source>
</evidence>
<name>A0A8B8JDH4_ABRPR</name>
<dbReference type="Proteomes" id="UP000694853">
    <property type="component" value="Unplaced"/>
</dbReference>
<dbReference type="Gene3D" id="1.20.1280.50">
    <property type="match status" value="1"/>
</dbReference>
<dbReference type="AlphaFoldDB" id="A0A8B8JDH4"/>
<dbReference type="InterPro" id="IPR050796">
    <property type="entry name" value="SCF_F-box_component"/>
</dbReference>
<dbReference type="OrthoDB" id="610337at2759"/>
<reference evidence="2" key="1">
    <citation type="journal article" date="2019" name="Toxins">
        <title>Detection of Abrin-Like and Prepropulchellin-Like Toxin Genes and Transcripts Using Whole Genome Sequencing and Full-Length Transcript Sequencing of Abrus precatorius.</title>
        <authorList>
            <person name="Hovde B.T."/>
            <person name="Daligault H.E."/>
            <person name="Hanschen E.R."/>
            <person name="Kunde Y.A."/>
            <person name="Johnson M.B."/>
            <person name="Starkenburg S.R."/>
            <person name="Johnson S.L."/>
        </authorList>
    </citation>
    <scope>NUCLEOTIDE SEQUENCE [LARGE SCALE GENOMIC DNA]</scope>
</reference>
<gene>
    <name evidence="3" type="primary">LOC113845918</name>
</gene>
<keyword evidence="2" id="KW-1185">Reference proteome</keyword>
<accession>A0A8B8JDH4</accession>
<organism evidence="2 3">
    <name type="scientific">Abrus precatorius</name>
    <name type="common">Indian licorice</name>
    <name type="synonym">Glycine abrus</name>
    <dbReference type="NCBI Taxonomy" id="3816"/>
    <lineage>
        <taxon>Eukaryota</taxon>
        <taxon>Viridiplantae</taxon>
        <taxon>Streptophyta</taxon>
        <taxon>Embryophyta</taxon>
        <taxon>Tracheophyta</taxon>
        <taxon>Spermatophyta</taxon>
        <taxon>Magnoliopsida</taxon>
        <taxon>eudicotyledons</taxon>
        <taxon>Gunneridae</taxon>
        <taxon>Pentapetalae</taxon>
        <taxon>rosids</taxon>
        <taxon>fabids</taxon>
        <taxon>Fabales</taxon>
        <taxon>Fabaceae</taxon>
        <taxon>Papilionoideae</taxon>
        <taxon>50 kb inversion clade</taxon>
        <taxon>NPAAA clade</taxon>
        <taxon>indigoferoid/millettioid clade</taxon>
        <taxon>Abreae</taxon>
        <taxon>Abrus</taxon>
    </lineage>
</organism>
<dbReference type="PANTHER" id="PTHR31672:SF13">
    <property type="entry name" value="F-BOX PROTEIN CPR30-LIKE"/>
    <property type="match status" value="1"/>
</dbReference>
<dbReference type="InterPro" id="IPR013187">
    <property type="entry name" value="F-box-assoc_dom_typ3"/>
</dbReference>
<reference evidence="3" key="2">
    <citation type="submission" date="2025-08" db="UniProtKB">
        <authorList>
            <consortium name="RefSeq"/>
        </authorList>
    </citation>
    <scope>IDENTIFICATION</scope>
    <source>
        <tissue evidence="3">Young leaves</tissue>
    </source>
</reference>
<proteinExistence type="predicted"/>
<protein>
    <submittedName>
        <fullName evidence="3">F-box/kelch-repeat protein At3g06240-like</fullName>
    </submittedName>
</protein>
<dbReference type="InterPro" id="IPR036047">
    <property type="entry name" value="F-box-like_dom_sf"/>
</dbReference>
<dbReference type="Pfam" id="PF08268">
    <property type="entry name" value="FBA_3"/>
    <property type="match status" value="1"/>
</dbReference>
<feature type="domain" description="F-box" evidence="1">
    <location>
        <begin position="12"/>
        <end position="62"/>
    </location>
</feature>